<reference evidence="2" key="1">
    <citation type="submission" date="2023-11" db="EMBL/GenBank/DDBJ databases">
        <title>Genome assemblies of two species of porcelain crab, Petrolisthes cinctipes and Petrolisthes manimaculis (Anomura: Porcellanidae).</title>
        <authorList>
            <person name="Angst P."/>
        </authorList>
    </citation>
    <scope>NUCLEOTIDE SEQUENCE</scope>
    <source>
        <strain evidence="2">PB745_02</strain>
        <tissue evidence="2">Gill</tissue>
    </source>
</reference>
<dbReference type="EMBL" id="JAWZYT010004457">
    <property type="protein sequence ID" value="KAK4293769.1"/>
    <property type="molecule type" value="Genomic_DNA"/>
</dbReference>
<protein>
    <submittedName>
        <fullName evidence="2">Uncharacterized protein</fullName>
    </submittedName>
</protein>
<organism evidence="2 3">
    <name type="scientific">Petrolisthes manimaculis</name>
    <dbReference type="NCBI Taxonomy" id="1843537"/>
    <lineage>
        <taxon>Eukaryota</taxon>
        <taxon>Metazoa</taxon>
        <taxon>Ecdysozoa</taxon>
        <taxon>Arthropoda</taxon>
        <taxon>Crustacea</taxon>
        <taxon>Multicrustacea</taxon>
        <taxon>Malacostraca</taxon>
        <taxon>Eumalacostraca</taxon>
        <taxon>Eucarida</taxon>
        <taxon>Decapoda</taxon>
        <taxon>Pleocyemata</taxon>
        <taxon>Anomura</taxon>
        <taxon>Galatheoidea</taxon>
        <taxon>Porcellanidae</taxon>
        <taxon>Petrolisthes</taxon>
    </lineage>
</organism>
<comment type="caution">
    <text evidence="2">The sequence shown here is derived from an EMBL/GenBank/DDBJ whole genome shotgun (WGS) entry which is preliminary data.</text>
</comment>
<feature type="region of interest" description="Disordered" evidence="1">
    <location>
        <begin position="52"/>
        <end position="76"/>
    </location>
</feature>
<dbReference type="Proteomes" id="UP001292094">
    <property type="component" value="Unassembled WGS sequence"/>
</dbReference>
<gene>
    <name evidence="2" type="ORF">Pmani_033555</name>
</gene>
<accession>A0AAE1NP66</accession>
<name>A0AAE1NP66_9EUCA</name>
<evidence type="ECO:0000256" key="1">
    <source>
        <dbReference type="SAM" id="MobiDB-lite"/>
    </source>
</evidence>
<evidence type="ECO:0000313" key="2">
    <source>
        <dbReference type="EMBL" id="KAK4293769.1"/>
    </source>
</evidence>
<keyword evidence="3" id="KW-1185">Reference proteome</keyword>
<dbReference type="AlphaFoldDB" id="A0AAE1NP66"/>
<proteinExistence type="predicted"/>
<sequence>MTAVLVRAGGVTSGCQLALLTHLTSLTGRGCSCHTYKDELSVWVGGAEAAHRPPTGPGVGGTAAARSSRHPPLTTTGMFQTRTQKTRGNRYIMFTRNMKLSLYTTAYRLTEESQE</sequence>
<evidence type="ECO:0000313" key="3">
    <source>
        <dbReference type="Proteomes" id="UP001292094"/>
    </source>
</evidence>